<dbReference type="PROSITE" id="PS50994">
    <property type="entry name" value="INTEGRASE"/>
    <property type="match status" value="1"/>
</dbReference>
<protein>
    <recommendedName>
        <fullName evidence="2">Integrase catalytic domain-containing protein</fullName>
    </recommendedName>
</protein>
<dbReference type="Pfam" id="PF17919">
    <property type="entry name" value="RT_RNaseH_2"/>
    <property type="match status" value="1"/>
</dbReference>
<feature type="compositionally biased region" description="Basic and acidic residues" evidence="1">
    <location>
        <begin position="52"/>
        <end position="80"/>
    </location>
</feature>
<dbReference type="Gene3D" id="2.40.70.10">
    <property type="entry name" value="Acid Proteases"/>
    <property type="match status" value="1"/>
</dbReference>
<feature type="region of interest" description="Disordered" evidence="1">
    <location>
        <begin position="1"/>
        <end position="115"/>
    </location>
</feature>
<dbReference type="InterPro" id="IPR005162">
    <property type="entry name" value="Retrotrans_gag_dom"/>
</dbReference>
<feature type="compositionally biased region" description="Basic and acidic residues" evidence="1">
    <location>
        <begin position="87"/>
        <end position="115"/>
    </location>
</feature>
<feature type="region of interest" description="Disordered" evidence="1">
    <location>
        <begin position="399"/>
        <end position="439"/>
    </location>
</feature>
<dbReference type="Pfam" id="PF03732">
    <property type="entry name" value="Retrotrans_gag"/>
    <property type="match status" value="1"/>
</dbReference>
<accession>A0A2N9IZX9</accession>
<dbReference type="PANTHER" id="PTHR48475:SF2">
    <property type="entry name" value="RIBONUCLEASE H"/>
    <property type="match status" value="1"/>
</dbReference>
<dbReference type="Gene3D" id="3.30.70.270">
    <property type="match status" value="2"/>
</dbReference>
<dbReference type="Gene3D" id="1.10.340.70">
    <property type="match status" value="1"/>
</dbReference>
<gene>
    <name evidence="3" type="ORF">FSB_LOCUS57615</name>
</gene>
<dbReference type="CDD" id="cd01647">
    <property type="entry name" value="RT_LTR"/>
    <property type="match status" value="1"/>
</dbReference>
<dbReference type="EMBL" id="OIVN01006283">
    <property type="protein sequence ID" value="SPD29733.1"/>
    <property type="molecule type" value="Genomic_DNA"/>
</dbReference>
<dbReference type="Pfam" id="PF00078">
    <property type="entry name" value="RVT_1"/>
    <property type="match status" value="1"/>
</dbReference>
<dbReference type="InterPro" id="IPR012337">
    <property type="entry name" value="RNaseH-like_sf"/>
</dbReference>
<feature type="compositionally biased region" description="Basic and acidic residues" evidence="1">
    <location>
        <begin position="339"/>
        <end position="353"/>
    </location>
</feature>
<dbReference type="CDD" id="cd00303">
    <property type="entry name" value="retropepsin_like"/>
    <property type="match status" value="1"/>
</dbReference>
<dbReference type="InterPro" id="IPR036397">
    <property type="entry name" value="RNaseH_sf"/>
</dbReference>
<dbReference type="InterPro" id="IPR041588">
    <property type="entry name" value="Integrase_H2C2"/>
</dbReference>
<dbReference type="Gene3D" id="3.10.10.10">
    <property type="entry name" value="HIV Type 1 Reverse Transcriptase, subunit A, domain 1"/>
    <property type="match status" value="1"/>
</dbReference>
<dbReference type="InterPro" id="IPR001584">
    <property type="entry name" value="Integrase_cat-core"/>
</dbReference>
<feature type="compositionally biased region" description="Basic residues" evidence="1">
    <location>
        <begin position="1468"/>
        <end position="1487"/>
    </location>
</feature>
<reference evidence="3" key="1">
    <citation type="submission" date="2018-02" db="EMBL/GenBank/DDBJ databases">
        <authorList>
            <person name="Cohen D.B."/>
            <person name="Kent A.D."/>
        </authorList>
    </citation>
    <scope>NUCLEOTIDE SEQUENCE</scope>
</reference>
<dbReference type="InterPro" id="IPR043502">
    <property type="entry name" value="DNA/RNA_pol_sf"/>
</dbReference>
<feature type="region of interest" description="Disordered" evidence="1">
    <location>
        <begin position="338"/>
        <end position="377"/>
    </location>
</feature>
<feature type="domain" description="Integrase catalytic" evidence="2">
    <location>
        <begin position="1206"/>
        <end position="1309"/>
    </location>
</feature>
<dbReference type="InterPro" id="IPR000477">
    <property type="entry name" value="RT_dom"/>
</dbReference>
<organism evidence="3">
    <name type="scientific">Fagus sylvatica</name>
    <name type="common">Beechnut</name>
    <dbReference type="NCBI Taxonomy" id="28930"/>
    <lineage>
        <taxon>Eukaryota</taxon>
        <taxon>Viridiplantae</taxon>
        <taxon>Streptophyta</taxon>
        <taxon>Embryophyta</taxon>
        <taxon>Tracheophyta</taxon>
        <taxon>Spermatophyta</taxon>
        <taxon>Magnoliopsida</taxon>
        <taxon>eudicotyledons</taxon>
        <taxon>Gunneridae</taxon>
        <taxon>Pentapetalae</taxon>
        <taxon>rosids</taxon>
        <taxon>fabids</taxon>
        <taxon>Fagales</taxon>
        <taxon>Fagaceae</taxon>
        <taxon>Fagus</taxon>
    </lineage>
</organism>
<evidence type="ECO:0000256" key="1">
    <source>
        <dbReference type="SAM" id="MobiDB-lite"/>
    </source>
</evidence>
<feature type="compositionally biased region" description="Low complexity" evidence="1">
    <location>
        <begin position="422"/>
        <end position="435"/>
    </location>
</feature>
<feature type="compositionally biased region" description="Basic and acidic residues" evidence="1">
    <location>
        <begin position="406"/>
        <end position="421"/>
    </location>
</feature>
<dbReference type="SUPFAM" id="SSF53098">
    <property type="entry name" value="Ribonuclease H-like"/>
    <property type="match status" value="1"/>
</dbReference>
<evidence type="ECO:0000313" key="3">
    <source>
        <dbReference type="EMBL" id="SPD29733.1"/>
    </source>
</evidence>
<feature type="compositionally biased region" description="Basic and acidic residues" evidence="1">
    <location>
        <begin position="361"/>
        <end position="376"/>
    </location>
</feature>
<dbReference type="Gene3D" id="3.30.420.10">
    <property type="entry name" value="Ribonuclease H-like superfamily/Ribonuclease H"/>
    <property type="match status" value="1"/>
</dbReference>
<dbReference type="SUPFAM" id="SSF56672">
    <property type="entry name" value="DNA/RNA polymerases"/>
    <property type="match status" value="1"/>
</dbReference>
<dbReference type="InterPro" id="IPR041577">
    <property type="entry name" value="RT_RNaseH_2"/>
</dbReference>
<dbReference type="GO" id="GO:0003676">
    <property type="term" value="F:nucleic acid binding"/>
    <property type="evidence" value="ECO:0007669"/>
    <property type="project" value="InterPro"/>
</dbReference>
<name>A0A2N9IZX9_FAGSY</name>
<proteinExistence type="predicted"/>
<feature type="compositionally biased region" description="Polar residues" evidence="1">
    <location>
        <begin position="32"/>
        <end position="51"/>
    </location>
</feature>
<dbReference type="InterPro" id="IPR021109">
    <property type="entry name" value="Peptidase_aspartic_dom_sf"/>
</dbReference>
<dbReference type="GO" id="GO:0015074">
    <property type="term" value="P:DNA integration"/>
    <property type="evidence" value="ECO:0007669"/>
    <property type="project" value="InterPro"/>
</dbReference>
<sequence length="1609" mass="183510">MVRTRSMEIHAQALPSSSQSPEMAAMEKQVRDLTTNLQELTRQNQVLNQKLLQHETEKQREKDKGKSKERGDTESRKEQQQEQQQEQQHEQRQEQEGETKGKNTRITGEESSAKWEQELKAMRIQMGEMKDEFKGRIAKNLDDLVHTTDSPFTKAVIFFPLPSKFRMPSLETFDGSKDPLDHLESFKTVMCLQGVPDEIMCRAFPTTLKGPARVWFKKITPGSVGSFPQLSRLFFNHFIGGQRYGRPTTHLLNIKQKEGETLRSYLTRFNKETLLVDGADDKVVLMAFISGLQAGDFLFSVYKDPPSTMTEMMYEAQRHMNGEEALLARDQTIGKKRKWEYSDRPAESHETRPKAQRNRNRRQEDRSGRGFNERFNHFTPLNAPVDHIFMQIRNDPALKWPGKLLTDPDKRPRDKGQREGRPQGPRQQRPPVEVLPRPPPLGEIHVITGGVAAGGTSRSSRKAYARQIHNMLVTRKMDKKPRLEDLPITFAEEDARKVFHPHDDALVVTLEIAGYSTRRVLIDNGSSADIIYLTAFQQMRIDKDQLRPIETPLVGFAGTSVYPLGIITLQLTAGTYPKQATKKVDFLVVDCPSAYNVIIGRPTLNCLRAVTSTYHLLPVHQALIVEERQNIAEPTEELEEIVLVEGLHHEKKTTRIGTSMKGEVRDLIVRFLRENADIFAWSHANMPGISTKVVVHQLNVNPSFHPVKQKRRVFAPERNTAITEEVDKLLQAGFIREGLLPGMACQRDQLVDSTAGHKLLSFMDAFSGYNQIQMAEEDQEKTAFITSRGLFCYKVMPFGLKNAGATYQRLVNKMFHDQIRRNVEVYVDDMLVKSKKDDDHLADLKETFQALRRYNMKLNPAKCVFGVSSGKFLGFMVSQRGIEANPDKIKAILEMTPPKTVKEVQSLTGKAAALNRFVSRSTDKCLPFFKILRKAFQWTEECQQAFEELKVYLTSPPLLSPSQTGEALYLYLAVSASAVSSALIREEERVQKPVYYTSRALRELLQIPREDNVAANRLARLASSGIEIDGFIEIQGRPSTEEEIVNSITINTTWMSPIIRYLREGTLPADRTEAHKLRIRASHFWLLGGILYKMGFSRPHLRCLSPEEANYVIREVHEGICGNHSGARSLAHKLTRAGYYWPSLLHDATQYVKTCDKCQRFANIPRVPPEEITPITSPWPFAQWGLDIMEPLAIISEKNVKSFVWKAVICRFGIPRVLISDNGKQFDNGPFREMCSQLNIKNHYSSPRHPQANGQVEVTNRTLLKQIKTRLEGAKSMWVEELPSVLWAYRTTVRTPTKETPFKLTFGTEAVIPVEIGLTTFRTTFHREEENEGQLRLNLDLLDETREKAAQRIALYQGRMARYYNTKVKLRRFEVGDWVLRKVTQATKDPSQGKLGPNWEGPYKVIQYYRRGTYHLEDRHGKKLPHPWNAEHLKNMFAIARILSIVILTGVNTTRIPKVRHLRGAPVRHPRGAQVRHPRGAPVRHPRGAQVRHPSGANVRHPRGALTTEDLQESSSVSYHVRHPSGAFIEEDLQESSSVSYHVRHPSGAFIEEDLQESSSVSYHVRHPSGAFIEEDLQESSSVSYHVRHPSGAFIEEDLQEEFFCLLSN</sequence>
<dbReference type="Pfam" id="PF17921">
    <property type="entry name" value="Integrase_H2C2"/>
    <property type="match status" value="1"/>
</dbReference>
<dbReference type="PANTHER" id="PTHR48475">
    <property type="entry name" value="RIBONUCLEASE H"/>
    <property type="match status" value="1"/>
</dbReference>
<feature type="region of interest" description="Disordered" evidence="1">
    <location>
        <begin position="1468"/>
        <end position="1502"/>
    </location>
</feature>
<dbReference type="InterPro" id="IPR043128">
    <property type="entry name" value="Rev_trsase/Diguanyl_cyclase"/>
</dbReference>
<evidence type="ECO:0000259" key="2">
    <source>
        <dbReference type="PROSITE" id="PS50994"/>
    </source>
</evidence>